<dbReference type="PANTHER" id="PTHR10694:SF133">
    <property type="entry name" value="LYSINE-SPECIFIC DEMETHYLASE JMJ17"/>
    <property type="match status" value="1"/>
</dbReference>
<feature type="domain" description="PHD-type" evidence="8">
    <location>
        <begin position="245"/>
        <end position="295"/>
    </location>
</feature>
<dbReference type="GO" id="GO:0005634">
    <property type="term" value="C:nucleus"/>
    <property type="evidence" value="ECO:0007669"/>
    <property type="project" value="UniProtKB-SubCell"/>
</dbReference>
<dbReference type="CDD" id="cd16100">
    <property type="entry name" value="ARID"/>
    <property type="match status" value="1"/>
</dbReference>
<dbReference type="GO" id="GO:0003677">
    <property type="term" value="F:DNA binding"/>
    <property type="evidence" value="ECO:0007669"/>
    <property type="project" value="InterPro"/>
</dbReference>
<evidence type="ECO:0000259" key="10">
    <source>
        <dbReference type="PROSITE" id="PS51183"/>
    </source>
</evidence>
<dbReference type="CDD" id="cd15543">
    <property type="entry name" value="PHD_RSF1"/>
    <property type="match status" value="1"/>
</dbReference>
<keyword evidence="3 6" id="KW-0863">Zinc-finger</keyword>
<proteinExistence type="predicted"/>
<dbReference type="SMART" id="SM00558">
    <property type="entry name" value="JmjC"/>
    <property type="match status" value="1"/>
</dbReference>
<keyword evidence="5" id="KW-0539">Nucleus</keyword>
<dbReference type="SMART" id="SM01014">
    <property type="entry name" value="ARID"/>
    <property type="match status" value="1"/>
</dbReference>
<gene>
    <name evidence="12" type="ORF">FSB_LOCUS58777</name>
</gene>
<dbReference type="GO" id="GO:0010468">
    <property type="term" value="P:regulation of gene expression"/>
    <property type="evidence" value="ECO:0007669"/>
    <property type="project" value="UniProtKB-ARBA"/>
</dbReference>
<dbReference type="SUPFAM" id="SSF51197">
    <property type="entry name" value="Clavaminate synthase-like"/>
    <property type="match status" value="1"/>
</dbReference>
<dbReference type="SUPFAM" id="SSF46774">
    <property type="entry name" value="ARID-like"/>
    <property type="match status" value="1"/>
</dbReference>
<dbReference type="InterPro" id="IPR003347">
    <property type="entry name" value="JmjC_dom"/>
</dbReference>
<dbReference type="Gene3D" id="3.30.40.10">
    <property type="entry name" value="Zinc/RING finger domain, C3HC4 (zinc finger)"/>
    <property type="match status" value="1"/>
</dbReference>
<evidence type="ECO:0008006" key="13">
    <source>
        <dbReference type="Google" id="ProtNLM"/>
    </source>
</evidence>
<dbReference type="GO" id="GO:0000785">
    <property type="term" value="C:chromatin"/>
    <property type="evidence" value="ECO:0007669"/>
    <property type="project" value="TreeGrafter"/>
</dbReference>
<dbReference type="Gene3D" id="1.10.150.60">
    <property type="entry name" value="ARID DNA-binding domain"/>
    <property type="match status" value="1"/>
</dbReference>
<dbReference type="Pfam" id="PF00628">
    <property type="entry name" value="PHD"/>
    <property type="match status" value="1"/>
</dbReference>
<dbReference type="PROSITE" id="PS51183">
    <property type="entry name" value="JMJN"/>
    <property type="match status" value="1"/>
</dbReference>
<dbReference type="Pfam" id="PF02375">
    <property type="entry name" value="JmjN"/>
    <property type="match status" value="1"/>
</dbReference>
<dbReference type="PROSITE" id="PS50016">
    <property type="entry name" value="ZF_PHD_2"/>
    <property type="match status" value="1"/>
</dbReference>
<dbReference type="Gene3D" id="2.60.120.650">
    <property type="entry name" value="Cupin"/>
    <property type="match status" value="1"/>
</dbReference>
<name>A0A2N9J2Q7_FAGSY</name>
<dbReference type="GO" id="GO:0032452">
    <property type="term" value="F:histone demethylase activity"/>
    <property type="evidence" value="ECO:0007669"/>
    <property type="project" value="TreeGrafter"/>
</dbReference>
<dbReference type="PROSITE" id="PS51011">
    <property type="entry name" value="ARID"/>
    <property type="match status" value="1"/>
</dbReference>
<dbReference type="InterPro" id="IPR001965">
    <property type="entry name" value="Znf_PHD"/>
</dbReference>
<feature type="domain" description="JmjC" evidence="11">
    <location>
        <begin position="368"/>
        <end position="525"/>
    </location>
</feature>
<dbReference type="SMART" id="SM00545">
    <property type="entry name" value="JmjN"/>
    <property type="match status" value="1"/>
</dbReference>
<dbReference type="InterPro" id="IPR011011">
    <property type="entry name" value="Znf_FYVE_PHD"/>
</dbReference>
<dbReference type="GO" id="GO:0008270">
    <property type="term" value="F:zinc ion binding"/>
    <property type="evidence" value="ECO:0007669"/>
    <property type="project" value="UniProtKB-KW"/>
</dbReference>
<sequence length="550" mass="62574">MGKGRPRAVEKGVLGQNLSVSSSGSLNILSGPVYYPTEEEFRDPLEYIYKIKPEAELYGICRIVPPKNWKPPELNSDSFTFPTKTQAIHQLQVRPAACDSETFELEYGRFLDDHCGKKLRKKVVFEGEELDLCKLFNAVKRYGGYDKVVKEKKWVEVSRFVRSARKISECAKHVLCQLYREHLYDYEKYYNRLNRKAGGSGYKRGLHEEGKSEHEVESSGSKRRRKNIGGDKVKVCKVKEEEEHDQICEQCRSGLHGEVMLLCDRCNKGWHIHCLSPPLKQVPLGNWYCLECLNSEDCFGFVPGKKKYSLETFRRVAERAKKRWFGSGSPSRVQIEKKFWEIVEGSVGEVEVMYGSDLDTSTYGSGFPRANDQRPQTVEAKVWDEYCDSPWNLNNLPKLKGSMLQAVHQNITGVMVPWLGEPKCWYSVPGCQASAFEEVMRKSLPDLFDAQPDLLFQLVTMLSPSVLQEKGVPVYSILQEPGNFVITFPRSYHGGFNLGLNCAEAVNFAPADWLPHGGFGADRYRQYHKAAVLSHEELLCVAAKVTSFDL</sequence>
<dbReference type="SUPFAM" id="SSF57903">
    <property type="entry name" value="FYVE/PHD zinc finger"/>
    <property type="match status" value="1"/>
</dbReference>
<dbReference type="Pfam" id="PF02373">
    <property type="entry name" value="JmjC"/>
    <property type="match status" value="1"/>
</dbReference>
<dbReference type="PANTHER" id="PTHR10694">
    <property type="entry name" value="LYSINE-SPECIFIC DEMETHYLASE"/>
    <property type="match status" value="1"/>
</dbReference>
<keyword evidence="4" id="KW-0862">Zinc</keyword>
<dbReference type="PROSITE" id="PS01359">
    <property type="entry name" value="ZF_PHD_1"/>
    <property type="match status" value="1"/>
</dbReference>
<evidence type="ECO:0000259" key="9">
    <source>
        <dbReference type="PROSITE" id="PS51011"/>
    </source>
</evidence>
<evidence type="ECO:0000256" key="3">
    <source>
        <dbReference type="ARBA" id="ARBA00022771"/>
    </source>
</evidence>
<evidence type="ECO:0000259" key="8">
    <source>
        <dbReference type="PROSITE" id="PS50016"/>
    </source>
</evidence>
<evidence type="ECO:0000256" key="4">
    <source>
        <dbReference type="ARBA" id="ARBA00022833"/>
    </source>
</evidence>
<dbReference type="InterPro" id="IPR003349">
    <property type="entry name" value="JmjN"/>
</dbReference>
<accession>A0A2N9J2Q7</accession>
<dbReference type="SMART" id="SM00249">
    <property type="entry name" value="PHD"/>
    <property type="match status" value="1"/>
</dbReference>
<evidence type="ECO:0000256" key="6">
    <source>
        <dbReference type="PROSITE-ProRule" id="PRU00146"/>
    </source>
</evidence>
<evidence type="ECO:0000256" key="1">
    <source>
        <dbReference type="ARBA" id="ARBA00004123"/>
    </source>
</evidence>
<reference evidence="12" key="1">
    <citation type="submission" date="2018-02" db="EMBL/GenBank/DDBJ databases">
        <authorList>
            <person name="Cohen D.B."/>
            <person name="Kent A.D."/>
        </authorList>
    </citation>
    <scope>NUCLEOTIDE SEQUENCE</scope>
</reference>
<feature type="region of interest" description="Disordered" evidence="7">
    <location>
        <begin position="204"/>
        <end position="226"/>
    </location>
</feature>
<dbReference type="EMBL" id="OIVN01006337">
    <property type="protein sequence ID" value="SPD30895.1"/>
    <property type="molecule type" value="Genomic_DNA"/>
</dbReference>
<evidence type="ECO:0000256" key="2">
    <source>
        <dbReference type="ARBA" id="ARBA00022723"/>
    </source>
</evidence>
<protein>
    <recommendedName>
        <fullName evidence="13">[Histone H3]-trimethyl-L-lysine(4) demethylase</fullName>
    </recommendedName>
</protein>
<feature type="domain" description="ARID" evidence="9">
    <location>
        <begin position="97"/>
        <end position="191"/>
    </location>
</feature>
<dbReference type="InterPro" id="IPR019786">
    <property type="entry name" value="Zinc_finger_PHD-type_CS"/>
</dbReference>
<feature type="domain" description="JmjN" evidence="10">
    <location>
        <begin position="31"/>
        <end position="72"/>
    </location>
</feature>
<evidence type="ECO:0000313" key="12">
    <source>
        <dbReference type="EMBL" id="SPD30895.1"/>
    </source>
</evidence>
<dbReference type="PROSITE" id="PS51184">
    <property type="entry name" value="JMJC"/>
    <property type="match status" value="1"/>
</dbReference>
<feature type="compositionally biased region" description="Basic and acidic residues" evidence="7">
    <location>
        <begin position="205"/>
        <end position="217"/>
    </location>
</feature>
<keyword evidence="2" id="KW-0479">Metal-binding</keyword>
<dbReference type="InterPro" id="IPR036431">
    <property type="entry name" value="ARID_dom_sf"/>
</dbReference>
<comment type="subcellular location">
    <subcellularLocation>
        <location evidence="1">Nucleus</location>
    </subcellularLocation>
</comment>
<dbReference type="AlphaFoldDB" id="A0A2N9J2Q7"/>
<dbReference type="Pfam" id="PF01388">
    <property type="entry name" value="ARID"/>
    <property type="match status" value="1"/>
</dbReference>
<evidence type="ECO:0000259" key="11">
    <source>
        <dbReference type="PROSITE" id="PS51184"/>
    </source>
</evidence>
<dbReference type="InterPro" id="IPR013083">
    <property type="entry name" value="Znf_RING/FYVE/PHD"/>
</dbReference>
<evidence type="ECO:0000256" key="5">
    <source>
        <dbReference type="ARBA" id="ARBA00023242"/>
    </source>
</evidence>
<organism evidence="12">
    <name type="scientific">Fagus sylvatica</name>
    <name type="common">Beechnut</name>
    <dbReference type="NCBI Taxonomy" id="28930"/>
    <lineage>
        <taxon>Eukaryota</taxon>
        <taxon>Viridiplantae</taxon>
        <taxon>Streptophyta</taxon>
        <taxon>Embryophyta</taxon>
        <taxon>Tracheophyta</taxon>
        <taxon>Spermatophyta</taxon>
        <taxon>Magnoliopsida</taxon>
        <taxon>eudicotyledons</taxon>
        <taxon>Gunneridae</taxon>
        <taxon>Pentapetalae</taxon>
        <taxon>rosids</taxon>
        <taxon>fabids</taxon>
        <taxon>Fagales</taxon>
        <taxon>Fagaceae</taxon>
        <taxon>Fagus</taxon>
    </lineage>
</organism>
<dbReference type="SMART" id="SM00501">
    <property type="entry name" value="BRIGHT"/>
    <property type="match status" value="1"/>
</dbReference>
<evidence type="ECO:0000256" key="7">
    <source>
        <dbReference type="SAM" id="MobiDB-lite"/>
    </source>
</evidence>
<dbReference type="InterPro" id="IPR001606">
    <property type="entry name" value="ARID_dom"/>
</dbReference>
<dbReference type="InterPro" id="IPR019787">
    <property type="entry name" value="Znf_PHD-finger"/>
</dbReference>